<organism evidence="9 10">
    <name type="scientific">Neobacillus sedimentimangrovi</name>
    <dbReference type="NCBI Taxonomy" id="2699460"/>
    <lineage>
        <taxon>Bacteria</taxon>
        <taxon>Bacillati</taxon>
        <taxon>Bacillota</taxon>
        <taxon>Bacilli</taxon>
        <taxon>Bacillales</taxon>
        <taxon>Bacillaceae</taxon>
        <taxon>Neobacillus</taxon>
    </lineage>
</organism>
<protein>
    <submittedName>
        <fullName evidence="9">ZIP family metal transporter</fullName>
    </submittedName>
</protein>
<dbReference type="RefSeq" id="WP_231314180.1">
    <property type="nucleotide sequence ID" value="NZ_JAJODE010000005.1"/>
</dbReference>
<keyword evidence="5" id="KW-0862">Zinc</keyword>
<accession>A0ABS8QF95</accession>
<feature type="transmembrane region" description="Helical" evidence="8">
    <location>
        <begin position="21"/>
        <end position="42"/>
    </location>
</feature>
<keyword evidence="7 8" id="KW-0472">Membrane</keyword>
<keyword evidence="10" id="KW-1185">Reference proteome</keyword>
<comment type="subcellular location">
    <subcellularLocation>
        <location evidence="1">Cell membrane</location>
        <topology evidence="1">Multi-pass membrane protein</topology>
    </subcellularLocation>
</comment>
<comment type="caution">
    <text evidence="9">The sequence shown here is derived from an EMBL/GenBank/DDBJ whole genome shotgun (WGS) entry which is preliminary data.</text>
</comment>
<evidence type="ECO:0000256" key="7">
    <source>
        <dbReference type="ARBA" id="ARBA00023136"/>
    </source>
</evidence>
<evidence type="ECO:0000256" key="1">
    <source>
        <dbReference type="ARBA" id="ARBA00004651"/>
    </source>
</evidence>
<dbReference type="PANTHER" id="PTHR11040:SF211">
    <property type="entry name" value="ZINC TRANSPORTER ZIP11"/>
    <property type="match status" value="1"/>
</dbReference>
<dbReference type="EMBL" id="JAJODE010000005">
    <property type="protein sequence ID" value="MCD4837909.1"/>
    <property type="molecule type" value="Genomic_DNA"/>
</dbReference>
<evidence type="ECO:0000256" key="8">
    <source>
        <dbReference type="SAM" id="Phobius"/>
    </source>
</evidence>
<keyword evidence="3" id="KW-1003">Cell membrane</keyword>
<evidence type="ECO:0000256" key="5">
    <source>
        <dbReference type="ARBA" id="ARBA00022833"/>
    </source>
</evidence>
<proteinExistence type="inferred from homology"/>
<evidence type="ECO:0000313" key="10">
    <source>
        <dbReference type="Proteomes" id="UP001162836"/>
    </source>
</evidence>
<keyword evidence="6 8" id="KW-1133">Transmembrane helix</keyword>
<sequence>MFLMDRFLHTNKYAQIEYSETFILLSLALLFHSLPTGIALGLDFQGDHFQDSALLVAILIHHFPEGMVMMVTVLYSRMKVNVFLIFCFLLSLGVGINTYLGIAFVFQSIKLKTMFVGIAIGTLGYVTFYEVLWKELKEHLTIKMFIAAMLGILFLRFYLALNSFAY</sequence>
<feature type="transmembrane region" description="Helical" evidence="8">
    <location>
        <begin position="144"/>
        <end position="161"/>
    </location>
</feature>
<reference evidence="9 10" key="1">
    <citation type="journal article" date="2023" name="Antonie Van Leeuwenhoek">
        <title>Unveiling the genomic potential of a novel thermostable glycoside hydrolases producing Neobacillus sedimentimangrovi UE25.</title>
        <authorList>
            <person name="Ejaz U."/>
            <person name="Saleem F."/>
            <person name="Rashid R."/>
            <person name="Hasan K.A."/>
            <person name="Syed M.N."/>
            <person name="Sohail M."/>
        </authorList>
    </citation>
    <scope>NUCLEOTIDE SEQUENCE [LARGE SCALE GENOMIC DNA]</scope>
    <source>
        <strain evidence="9 10">UE25</strain>
    </source>
</reference>
<dbReference type="Proteomes" id="UP001162836">
    <property type="component" value="Unassembled WGS sequence"/>
</dbReference>
<evidence type="ECO:0000256" key="3">
    <source>
        <dbReference type="ARBA" id="ARBA00022475"/>
    </source>
</evidence>
<comment type="similarity">
    <text evidence="2">Belongs to the ZIP transporter (TC 2.A.5) family.</text>
</comment>
<feature type="transmembrane region" description="Helical" evidence="8">
    <location>
        <begin position="82"/>
        <end position="107"/>
    </location>
</feature>
<gene>
    <name evidence="9" type="ORF">LRS37_03225</name>
</gene>
<evidence type="ECO:0000313" key="9">
    <source>
        <dbReference type="EMBL" id="MCD4837909.1"/>
    </source>
</evidence>
<evidence type="ECO:0000256" key="4">
    <source>
        <dbReference type="ARBA" id="ARBA00022692"/>
    </source>
</evidence>
<feature type="transmembrane region" description="Helical" evidence="8">
    <location>
        <begin position="113"/>
        <end position="132"/>
    </location>
</feature>
<evidence type="ECO:0000256" key="6">
    <source>
        <dbReference type="ARBA" id="ARBA00022989"/>
    </source>
</evidence>
<name>A0ABS8QF95_9BACI</name>
<evidence type="ECO:0000256" key="2">
    <source>
        <dbReference type="ARBA" id="ARBA00006939"/>
    </source>
</evidence>
<dbReference type="Pfam" id="PF02535">
    <property type="entry name" value="Zip"/>
    <property type="match status" value="1"/>
</dbReference>
<dbReference type="InterPro" id="IPR003689">
    <property type="entry name" value="ZIP"/>
</dbReference>
<feature type="transmembrane region" description="Helical" evidence="8">
    <location>
        <begin position="54"/>
        <end position="75"/>
    </location>
</feature>
<dbReference type="PANTHER" id="PTHR11040">
    <property type="entry name" value="ZINC/IRON TRANSPORTER"/>
    <property type="match status" value="1"/>
</dbReference>
<keyword evidence="4 8" id="KW-0812">Transmembrane</keyword>